<comment type="caution">
    <text evidence="1">The sequence shown here is derived from an EMBL/GenBank/DDBJ whole genome shotgun (WGS) entry which is preliminary data.</text>
</comment>
<proteinExistence type="predicted"/>
<evidence type="ECO:0000313" key="1">
    <source>
        <dbReference type="EMBL" id="CAD5227862.1"/>
    </source>
</evidence>
<dbReference type="Proteomes" id="UP000614601">
    <property type="component" value="Unassembled WGS sequence"/>
</dbReference>
<organism evidence="1 2">
    <name type="scientific">Bursaphelenchus okinawaensis</name>
    <dbReference type="NCBI Taxonomy" id="465554"/>
    <lineage>
        <taxon>Eukaryota</taxon>
        <taxon>Metazoa</taxon>
        <taxon>Ecdysozoa</taxon>
        <taxon>Nematoda</taxon>
        <taxon>Chromadorea</taxon>
        <taxon>Rhabditida</taxon>
        <taxon>Tylenchina</taxon>
        <taxon>Tylenchomorpha</taxon>
        <taxon>Aphelenchoidea</taxon>
        <taxon>Aphelenchoididae</taxon>
        <taxon>Bursaphelenchus</taxon>
    </lineage>
</organism>
<protein>
    <submittedName>
        <fullName evidence="1">Uncharacterized protein</fullName>
    </submittedName>
</protein>
<dbReference type="OrthoDB" id="27962at2759"/>
<dbReference type="Proteomes" id="UP000783686">
    <property type="component" value="Unassembled WGS sequence"/>
</dbReference>
<keyword evidence="2" id="KW-1185">Reference proteome</keyword>
<dbReference type="EMBL" id="CAJFCW020000006">
    <property type="protein sequence ID" value="CAG9123751.1"/>
    <property type="molecule type" value="Genomic_DNA"/>
</dbReference>
<gene>
    <name evidence="1" type="ORF">BOKJ2_LOCUS12385</name>
</gene>
<evidence type="ECO:0000313" key="2">
    <source>
        <dbReference type="Proteomes" id="UP000614601"/>
    </source>
</evidence>
<name>A0A811LL77_9BILA</name>
<dbReference type="EMBL" id="CAJFDH010000006">
    <property type="protein sequence ID" value="CAD5227862.1"/>
    <property type="molecule type" value="Genomic_DNA"/>
</dbReference>
<reference evidence="1" key="1">
    <citation type="submission" date="2020-09" db="EMBL/GenBank/DDBJ databases">
        <authorList>
            <person name="Kikuchi T."/>
        </authorList>
    </citation>
    <scope>NUCLEOTIDE SEQUENCE</scope>
    <source>
        <strain evidence="1">SH1</strain>
    </source>
</reference>
<sequence length="117" mass="13571">MESNTSGKATYRSLSVIYNSWRLTVPLKFHGHLQLYCIQDVQNAAEIIDRTDFLVVFGVRKQALSLKTAEESKVFKTNFSFLFRSEGVFKIRPQIEIDTALEHYMEELIVPTVSFKY</sequence>
<accession>A0A811LL77</accession>
<dbReference type="AlphaFoldDB" id="A0A811LL77"/>